<evidence type="ECO:0000313" key="4">
    <source>
        <dbReference type="EMBL" id="KKY17763.1"/>
    </source>
</evidence>
<dbReference type="Pfam" id="PF25484">
    <property type="entry name" value="DUF7907"/>
    <property type="match status" value="1"/>
</dbReference>
<comment type="caution">
    <text evidence="4">The sequence shown here is derived from an EMBL/GenBank/DDBJ whole genome shotgun (WGS) entry which is preliminary data.</text>
</comment>
<name>A0A0G2G1F6_PHACM</name>
<evidence type="ECO:0000259" key="3">
    <source>
        <dbReference type="Pfam" id="PF25484"/>
    </source>
</evidence>
<dbReference type="AlphaFoldDB" id="A0A0G2G1F6"/>
<dbReference type="EMBL" id="LCWF01000137">
    <property type="protein sequence ID" value="KKY17763.1"/>
    <property type="molecule type" value="Genomic_DNA"/>
</dbReference>
<feature type="domain" description="DUF7907" evidence="3">
    <location>
        <begin position="40"/>
        <end position="183"/>
    </location>
</feature>
<evidence type="ECO:0000313" key="5">
    <source>
        <dbReference type="Proteomes" id="UP000053317"/>
    </source>
</evidence>
<organism evidence="4 5">
    <name type="scientific">Phaeomoniella chlamydospora</name>
    <name type="common">Phaeoacremonium chlamydosporum</name>
    <dbReference type="NCBI Taxonomy" id="158046"/>
    <lineage>
        <taxon>Eukaryota</taxon>
        <taxon>Fungi</taxon>
        <taxon>Dikarya</taxon>
        <taxon>Ascomycota</taxon>
        <taxon>Pezizomycotina</taxon>
        <taxon>Eurotiomycetes</taxon>
        <taxon>Chaetothyriomycetidae</taxon>
        <taxon>Phaeomoniellales</taxon>
        <taxon>Phaeomoniellaceae</taxon>
        <taxon>Phaeomoniella</taxon>
    </lineage>
</organism>
<evidence type="ECO:0000256" key="1">
    <source>
        <dbReference type="SAM" id="MobiDB-lite"/>
    </source>
</evidence>
<keyword evidence="5" id="KW-1185">Reference proteome</keyword>
<dbReference type="Proteomes" id="UP000053317">
    <property type="component" value="Unassembled WGS sequence"/>
</dbReference>
<keyword evidence="2" id="KW-0732">Signal</keyword>
<feature type="compositionally biased region" description="Low complexity" evidence="1">
    <location>
        <begin position="312"/>
        <end position="331"/>
    </location>
</feature>
<reference evidence="4 5" key="2">
    <citation type="submission" date="2015-05" db="EMBL/GenBank/DDBJ databases">
        <authorList>
            <person name="Morales-Cruz A."/>
            <person name="Amrine K.C."/>
            <person name="Cantu D."/>
        </authorList>
    </citation>
    <scope>NUCLEOTIDE SEQUENCE [LARGE SCALE GENOMIC DNA]</scope>
    <source>
        <strain evidence="4">UCRPC4</strain>
    </source>
</reference>
<dbReference type="InterPro" id="IPR057229">
    <property type="entry name" value="DUF7907"/>
</dbReference>
<protein>
    <recommendedName>
        <fullName evidence="3">DUF7907 domain-containing protein</fullName>
    </recommendedName>
</protein>
<proteinExistence type="predicted"/>
<dbReference type="OrthoDB" id="3518533at2759"/>
<feature type="region of interest" description="Disordered" evidence="1">
    <location>
        <begin position="305"/>
        <end position="334"/>
    </location>
</feature>
<feature type="signal peptide" evidence="2">
    <location>
        <begin position="1"/>
        <end position="21"/>
    </location>
</feature>
<gene>
    <name evidence="4" type="ORF">UCRPC4_g05396</name>
</gene>
<sequence>MLPTLSVTSAVLLLTVSFTSAASIPRSTPTKFLIQPSILTADDPSSFSDLYLTSFHVGAGESTLVTTSDVSEAITFFIDPSTTYLEGNLSTSLPPAALQLSTSAPYMSSAPSGYDYIAFNYGTTDATPGFGITHDAGTTNFYAGYSQVGNEDFAAWALCHVNGTSPYWSVGPQTQFLWKTKEASMDYAYPYENLIIMRTRSYYRNEETLKCFDHTLYTYTSSETDRLCIAPTKAGRRCPWDISEEELEEAVDLKLEAEGLQPGNERNAVLQRLVLARVCGDAHRIKLEADPVCLGRVAEMYGREIPVPSSEPRQAQQSPRASRASARRSSSVMTNYSGQMAKARHQIIICKKCMSTHLEWFKVSAQEAIQVISDWEKLVAREVLYTSTGHLTERWRNRIASMKDEVTAGALLDVLDTETKQLKEDARTVTVPVIEVDKLEEKTPAIVEAQAVMSSLDLSSSKTIVSTPASEKLTQETQDQILSIFNDFMLMLAQQVKDASTADTREAIRGHPGVPSLLAAAVAA</sequence>
<evidence type="ECO:0000256" key="2">
    <source>
        <dbReference type="SAM" id="SignalP"/>
    </source>
</evidence>
<feature type="chain" id="PRO_5002544756" description="DUF7907 domain-containing protein" evidence="2">
    <location>
        <begin position="22"/>
        <end position="524"/>
    </location>
</feature>
<accession>A0A0G2G1F6</accession>
<reference evidence="4 5" key="1">
    <citation type="submission" date="2015-05" db="EMBL/GenBank/DDBJ databases">
        <title>Distinctive expansion of gene families associated with plant cell wall degradation and secondary metabolism in the genomes of grapevine trunk pathogens.</title>
        <authorList>
            <person name="Lawrence D.P."/>
            <person name="Travadon R."/>
            <person name="Rolshausen P.E."/>
            <person name="Baumgartner K."/>
        </authorList>
    </citation>
    <scope>NUCLEOTIDE SEQUENCE [LARGE SCALE GENOMIC DNA]</scope>
    <source>
        <strain evidence="4">UCRPC4</strain>
    </source>
</reference>